<gene>
    <name evidence="5" type="ORF">CYMTET_5447</name>
</gene>
<accession>A0AAE0GZF3</accession>
<dbReference type="GO" id="GO:0032259">
    <property type="term" value="P:methylation"/>
    <property type="evidence" value="ECO:0007669"/>
    <property type="project" value="UniProtKB-KW"/>
</dbReference>
<dbReference type="Gene3D" id="3.40.50.150">
    <property type="entry name" value="Vaccinia Virus protein VP39"/>
    <property type="match status" value="1"/>
</dbReference>
<dbReference type="AlphaFoldDB" id="A0AAE0GZF3"/>
<keyword evidence="1" id="KW-0489">Methyltransferase</keyword>
<keyword evidence="6" id="KW-1185">Reference proteome</keyword>
<proteinExistence type="predicted"/>
<evidence type="ECO:0000256" key="2">
    <source>
        <dbReference type="ARBA" id="ARBA00022679"/>
    </source>
</evidence>
<dbReference type="Pfam" id="PF01555">
    <property type="entry name" value="N6_N4_Mtase"/>
    <property type="match status" value="1"/>
</dbReference>
<evidence type="ECO:0000256" key="1">
    <source>
        <dbReference type="ARBA" id="ARBA00022603"/>
    </source>
</evidence>
<dbReference type="SUPFAM" id="SSF53335">
    <property type="entry name" value="S-adenosyl-L-methionine-dependent methyltransferases"/>
    <property type="match status" value="1"/>
</dbReference>
<reference evidence="5 6" key="1">
    <citation type="journal article" date="2015" name="Genome Biol. Evol.">
        <title>Comparative Genomics of a Bacterivorous Green Alga Reveals Evolutionary Causalities and Consequences of Phago-Mixotrophic Mode of Nutrition.</title>
        <authorList>
            <person name="Burns J.A."/>
            <person name="Paasch A."/>
            <person name="Narechania A."/>
            <person name="Kim E."/>
        </authorList>
    </citation>
    <scope>NUCLEOTIDE SEQUENCE [LARGE SCALE GENOMIC DNA]</scope>
    <source>
        <strain evidence="5 6">PLY_AMNH</strain>
    </source>
</reference>
<sequence>MLKNDTVQDYTVERWSLSSKNRQIDASNSLILTFFDDDPNSNEPETILELPTFLSANASNKDLFAAINFPSTQEGIIYILGSRKVQEEYLAMAPFKVSTALFDKRRSLPIGSNRAVHYDNVVSKGTDTNITSDKILWSFINHCWRYSLEPAFWAMKKPAERAARADLELPVTPLDFLQTGNDGQGVTDFDREVDDLLLAAGGSLAGTGAGAGVNMSAVKTPAEARQQAEQQVHGWHARLKVEHKKMNETERSELCRLIEQEHRWPAPMEIDEDSAKYGSSFRCPITSCHHARGYEQCREQERGWVNELKSQFKRNPWSLKNAGLVNVDGVEKRGDFSFSKWMEGKTYKNKVFGHQHSFQAILECHEEDPEEIAFRAFETKIYIGLTPDMVRFLGEHQNTVDMAVKGRTNTDLIKGIRTTLQEKHGVLYQLYKDSLVQEFIPCKPGTDETHGHWLSTGLVANMAKYEGHLGFTMPDVTKFPLGFSTHDEENDEDILNEAAIADHMRDVEDWWPVMEHLDAKAQLAVKTKAFSKHQVTTEFHNKYASQWHIAIFRQKTYDLCVNIMTAYSNSELKGMSKIKETAKSKASKRKSTPSTAEAGPAKKKGYKGVSNRQVDTEMVDRSKAVAADKAGAGILQEEVAARQGPPPMAMTFWIVLQGFAGDLEYNKVDQYLNEILNKQMTLNEGQAVISQFKKERQVQKFLVSATGVETWEEVKSALTPYWTSQDKIEGLIGCLSTQKGGARRGAVAVPLQIIRYVENAKEHINQSSQPDNLSRLHLQSVTVKVDKKLSVPAPVAGDDGALAQHDLSEEEPTHEKVTIKPQWKVVQGDVNGLKGIPKLNYTGCILDCVYGMDKEKSPNAFTKEGLQKFLENFNSKTTAPAWTFSIFCGFAQQNDFLEVIDGFCSGRAERFFWKKENCHMNPNKKVRYNNVEVGVTGFHMKAKEADPEIEAVNRPDWMCAFDLSSKQAEKLTRANLFQGFPVVLQLYKREGKTVNPHQKPQALLQELIQTHMMGENPTGCGDDLHPKNWILDACCGSGSTAMAALRCGMNVIAFDNDPYMVSSTNMRLNNFEKEHDGATETITNAQAAQVEKEPDSSEDAPVP</sequence>
<evidence type="ECO:0000256" key="3">
    <source>
        <dbReference type="SAM" id="MobiDB-lite"/>
    </source>
</evidence>
<feature type="domain" description="DNA methylase N-4/N-6" evidence="4">
    <location>
        <begin position="877"/>
        <end position="1062"/>
    </location>
</feature>
<dbReference type="GO" id="GO:0008170">
    <property type="term" value="F:N-methyltransferase activity"/>
    <property type="evidence" value="ECO:0007669"/>
    <property type="project" value="InterPro"/>
</dbReference>
<evidence type="ECO:0000313" key="5">
    <source>
        <dbReference type="EMBL" id="KAK3287037.1"/>
    </source>
</evidence>
<comment type="caution">
    <text evidence="5">The sequence shown here is derived from an EMBL/GenBank/DDBJ whole genome shotgun (WGS) entry which is preliminary data.</text>
</comment>
<name>A0AAE0GZF3_9CHLO</name>
<dbReference type="GO" id="GO:0003677">
    <property type="term" value="F:DNA binding"/>
    <property type="evidence" value="ECO:0007669"/>
    <property type="project" value="InterPro"/>
</dbReference>
<keyword evidence="2" id="KW-0808">Transferase</keyword>
<evidence type="ECO:0000259" key="4">
    <source>
        <dbReference type="Pfam" id="PF01555"/>
    </source>
</evidence>
<dbReference type="InterPro" id="IPR029063">
    <property type="entry name" value="SAM-dependent_MTases_sf"/>
</dbReference>
<dbReference type="Proteomes" id="UP001190700">
    <property type="component" value="Unassembled WGS sequence"/>
</dbReference>
<evidence type="ECO:0000313" key="6">
    <source>
        <dbReference type="Proteomes" id="UP001190700"/>
    </source>
</evidence>
<protein>
    <recommendedName>
        <fullName evidence="4">DNA methylase N-4/N-6 domain-containing protein</fullName>
    </recommendedName>
</protein>
<dbReference type="InterPro" id="IPR002941">
    <property type="entry name" value="DNA_methylase_N4/N6"/>
</dbReference>
<organism evidence="5 6">
    <name type="scientific">Cymbomonas tetramitiformis</name>
    <dbReference type="NCBI Taxonomy" id="36881"/>
    <lineage>
        <taxon>Eukaryota</taxon>
        <taxon>Viridiplantae</taxon>
        <taxon>Chlorophyta</taxon>
        <taxon>Pyramimonadophyceae</taxon>
        <taxon>Pyramimonadales</taxon>
        <taxon>Pyramimonadaceae</taxon>
        <taxon>Cymbomonas</taxon>
    </lineage>
</organism>
<feature type="region of interest" description="Disordered" evidence="3">
    <location>
        <begin position="580"/>
        <end position="613"/>
    </location>
</feature>
<dbReference type="EMBL" id="LGRX02001041">
    <property type="protein sequence ID" value="KAK3287037.1"/>
    <property type="molecule type" value="Genomic_DNA"/>
</dbReference>